<dbReference type="Proteomes" id="UP000545574">
    <property type="component" value="Unassembled WGS sequence"/>
</dbReference>
<keyword evidence="4" id="KW-1185">Reference proteome</keyword>
<feature type="non-terminal residue" evidence="3">
    <location>
        <position position="107"/>
    </location>
</feature>
<evidence type="ECO:0000256" key="1">
    <source>
        <dbReference type="PROSITE-ProRule" id="PRU00042"/>
    </source>
</evidence>
<reference evidence="3 4" key="1">
    <citation type="submission" date="2019-09" db="EMBL/GenBank/DDBJ databases">
        <title>Bird 10,000 Genomes (B10K) Project - Family phase.</title>
        <authorList>
            <person name="Zhang G."/>
        </authorList>
    </citation>
    <scope>NUCLEOTIDE SEQUENCE [LARGE SCALE GENOMIC DNA]</scope>
    <source>
        <strain evidence="3">B10K-DU-030-18</strain>
    </source>
</reference>
<organism evidence="3 4">
    <name type="scientific">Panurus biarmicus</name>
    <name type="common">Bearded tit</name>
    <dbReference type="NCBI Taxonomy" id="181101"/>
    <lineage>
        <taxon>Eukaryota</taxon>
        <taxon>Metazoa</taxon>
        <taxon>Chordata</taxon>
        <taxon>Craniata</taxon>
        <taxon>Vertebrata</taxon>
        <taxon>Euteleostomi</taxon>
        <taxon>Archelosauria</taxon>
        <taxon>Archosauria</taxon>
        <taxon>Dinosauria</taxon>
        <taxon>Saurischia</taxon>
        <taxon>Theropoda</taxon>
        <taxon>Coelurosauria</taxon>
        <taxon>Aves</taxon>
        <taxon>Neognathae</taxon>
        <taxon>Neoaves</taxon>
        <taxon>Telluraves</taxon>
        <taxon>Australaves</taxon>
        <taxon>Passeriformes</taxon>
        <taxon>Sylvioidea</taxon>
        <taxon>Sylviidae</taxon>
        <taxon>Sylviidae incertae sedis</taxon>
        <taxon>Panurus</taxon>
    </lineage>
</organism>
<keyword evidence="1" id="KW-0862">Zinc</keyword>
<keyword evidence="1" id="KW-0479">Metal-binding</keyword>
<dbReference type="InterPro" id="IPR013087">
    <property type="entry name" value="Znf_C2H2_type"/>
</dbReference>
<comment type="caution">
    <text evidence="3">The sequence shown here is derived from an EMBL/GenBank/DDBJ whole genome shotgun (WGS) entry which is preliminary data.</text>
</comment>
<sequence>MGEKKAEPLDFVKDFQEYLTQQTHHVNMISGSVTGDKEVETLQGAAGTEGDQNGLDHPSVEVSLDENSGMLVDGFERTFDGKLKCRYCNYASKGTARLIEHIRIHTG</sequence>
<dbReference type="AlphaFoldDB" id="A0A7K6MWS0"/>
<evidence type="ECO:0000313" key="3">
    <source>
        <dbReference type="EMBL" id="NWW41510.1"/>
    </source>
</evidence>
<accession>A0A7K6MWS0</accession>
<keyword evidence="1" id="KW-0863">Zinc-finger</keyword>
<evidence type="ECO:0000259" key="2">
    <source>
        <dbReference type="PROSITE" id="PS50157"/>
    </source>
</evidence>
<feature type="domain" description="C2H2-type" evidence="2">
    <location>
        <begin position="83"/>
        <end position="107"/>
    </location>
</feature>
<dbReference type="EMBL" id="VZRT01009512">
    <property type="protein sequence ID" value="NWW41510.1"/>
    <property type="molecule type" value="Genomic_DNA"/>
</dbReference>
<evidence type="ECO:0000313" key="4">
    <source>
        <dbReference type="Proteomes" id="UP000545574"/>
    </source>
</evidence>
<name>A0A7K6MWS0_PANBI</name>
<dbReference type="GO" id="GO:0008270">
    <property type="term" value="F:zinc ion binding"/>
    <property type="evidence" value="ECO:0007669"/>
    <property type="project" value="UniProtKB-KW"/>
</dbReference>
<gene>
    <name evidence="3" type="primary">Ikzf5</name>
    <name evidence="3" type="ORF">PANBIA_R05064</name>
</gene>
<proteinExistence type="predicted"/>
<dbReference type="PROSITE" id="PS50157">
    <property type="entry name" value="ZINC_FINGER_C2H2_2"/>
    <property type="match status" value="1"/>
</dbReference>
<protein>
    <submittedName>
        <fullName evidence="3">IKZF5 protein</fullName>
    </submittedName>
</protein>
<dbReference type="FunFam" id="3.30.160.60:FF:001097">
    <property type="entry name" value="IKAROS family zinc finger 5"/>
    <property type="match status" value="1"/>
</dbReference>
<feature type="non-terminal residue" evidence="3">
    <location>
        <position position="1"/>
    </location>
</feature>